<reference evidence="1 2" key="1">
    <citation type="journal article" date="2017" name="Front. Microbiol.">
        <title>Comparative Genomic Analysis of the Class Epsilonproteobacteria and Proposed Reclassification to Epsilonbacteraeota (phyl. nov.).</title>
        <authorList>
            <person name="Waite D.W."/>
            <person name="Vanwonterghem I."/>
            <person name="Rinke C."/>
            <person name="Parks D.H."/>
            <person name="Zhang Y."/>
            <person name="Takai K."/>
            <person name="Sievert S.M."/>
            <person name="Simon J."/>
            <person name="Campbell B.J."/>
            <person name="Hanson T.E."/>
            <person name="Woyke T."/>
            <person name="Klotz M.G."/>
            <person name="Hugenholtz P."/>
        </authorList>
    </citation>
    <scope>NUCLEOTIDE SEQUENCE [LARGE SCALE GENOMIC DNA]</scope>
    <source>
        <strain evidence="1">UBA12443</strain>
    </source>
</reference>
<sequence>MTTVTTTDILRHPALLNATDGITLIEDGRRHEPKSVLLPYALYKKVREQIEDELYLMSNQKALNTDAYKEFLEIEEVIEDLA</sequence>
<dbReference type="AlphaFoldDB" id="A0A2D3WJI6"/>
<evidence type="ECO:0000313" key="2">
    <source>
        <dbReference type="Proteomes" id="UP000228859"/>
    </source>
</evidence>
<evidence type="ECO:0000313" key="1">
    <source>
        <dbReference type="EMBL" id="DAB38897.1"/>
    </source>
</evidence>
<protein>
    <recommendedName>
        <fullName evidence="3">Prevent-host-death family protein</fullName>
    </recommendedName>
</protein>
<gene>
    <name evidence="1" type="ORF">CFH83_03615</name>
</gene>
<proteinExistence type="predicted"/>
<dbReference type="RefSeq" id="WP_294895780.1">
    <property type="nucleotide sequence ID" value="NZ_DLUI01000057.1"/>
</dbReference>
<comment type="caution">
    <text evidence="1">The sequence shown here is derived from an EMBL/GenBank/DDBJ whole genome shotgun (WGS) entry which is preliminary data.</text>
</comment>
<name>A0A2D3WJI6_9BACT</name>
<dbReference type="Proteomes" id="UP000228859">
    <property type="component" value="Unassembled WGS sequence"/>
</dbReference>
<evidence type="ECO:0008006" key="3">
    <source>
        <dbReference type="Google" id="ProtNLM"/>
    </source>
</evidence>
<accession>A0A2D3WJI6</accession>
<organism evidence="1 2">
    <name type="scientific">Sulfuricurvum kujiense</name>
    <dbReference type="NCBI Taxonomy" id="148813"/>
    <lineage>
        <taxon>Bacteria</taxon>
        <taxon>Pseudomonadati</taxon>
        <taxon>Campylobacterota</taxon>
        <taxon>Epsilonproteobacteria</taxon>
        <taxon>Campylobacterales</taxon>
        <taxon>Sulfurimonadaceae</taxon>
        <taxon>Sulfuricurvum</taxon>
    </lineage>
</organism>
<dbReference type="EMBL" id="DLUI01000057">
    <property type="protein sequence ID" value="DAB38897.1"/>
    <property type="molecule type" value="Genomic_DNA"/>
</dbReference>